<organism evidence="1 2">
    <name type="scientific">Camellia lanceoleosa</name>
    <dbReference type="NCBI Taxonomy" id="1840588"/>
    <lineage>
        <taxon>Eukaryota</taxon>
        <taxon>Viridiplantae</taxon>
        <taxon>Streptophyta</taxon>
        <taxon>Embryophyta</taxon>
        <taxon>Tracheophyta</taxon>
        <taxon>Spermatophyta</taxon>
        <taxon>Magnoliopsida</taxon>
        <taxon>eudicotyledons</taxon>
        <taxon>Gunneridae</taxon>
        <taxon>Pentapetalae</taxon>
        <taxon>asterids</taxon>
        <taxon>Ericales</taxon>
        <taxon>Theaceae</taxon>
        <taxon>Camellia</taxon>
    </lineage>
</organism>
<proteinExistence type="predicted"/>
<reference evidence="1 2" key="1">
    <citation type="journal article" date="2022" name="Plant J.">
        <title>Chromosome-level genome of Camellia lanceoleosa provides a valuable resource for understanding genome evolution and self-incompatibility.</title>
        <authorList>
            <person name="Gong W."/>
            <person name="Xiao S."/>
            <person name="Wang L."/>
            <person name="Liao Z."/>
            <person name="Chang Y."/>
            <person name="Mo W."/>
            <person name="Hu G."/>
            <person name="Li W."/>
            <person name="Zhao G."/>
            <person name="Zhu H."/>
            <person name="Hu X."/>
            <person name="Ji K."/>
            <person name="Xiang X."/>
            <person name="Song Q."/>
            <person name="Yuan D."/>
            <person name="Jin S."/>
            <person name="Zhang L."/>
        </authorList>
    </citation>
    <scope>NUCLEOTIDE SEQUENCE [LARGE SCALE GENOMIC DNA]</scope>
    <source>
        <strain evidence="1">SQ_2022a</strain>
    </source>
</reference>
<sequence length="635" mass="70054">MTDSLLHLARNLSLTSEEDVVVRIGEDSTRLITGRSNLCLVGTLLTRRPFNVDAMKSSPIDVPQYGPGLRMDNFRSKGIHRSGSMDGGGANRHSSGAPTGEVADRNRDRNRDRQGYVGEKLLPMITGVIHGDDLHVATNKGSSISSPIHPPFELSIRQEIKEDGCNRLNPSYGKVGLSVLQPNLGELNKVMGSVAQLDPKSPIVILEDAVSPTGGSQVVTKKWKRAARHNMGLKTAGPFDTGSKRALAEKVLPGGPPSDETSSAALGKHTHRIYRFEAMWLQNANCKQVVTENWGPSSSANVQGLVSNISRVSSSLRRWDRNVFGCGLSLAEAEEERTLQCEIDELLERESIFWEQCARANWLKDGDRNTSFFYSKATQRHKKKKIDGIVDSYGIWQAEHSVMEDNFVTYFQELFSAGVGLTMDSVLQLVQRRVSVRSAVNLSRPFSTLERREDEEGGREMQQRKPTIGNGRPSGTDGSDFSYRMVVDSRYTKVAKGKSRLSALIFIQAIVQLVGLLNFLLSIPKEESLDMLAVSSIVISFLSLLIGELGRRRSRVNFLKFFMFASSIAILISIACAARSNVLVEVIQDTSQWEVNKFELVRIAGAPLLGLLVQIFAISTTISLIQNMSPSKRAS</sequence>
<dbReference type="Proteomes" id="UP001060215">
    <property type="component" value="Chromosome 1"/>
</dbReference>
<keyword evidence="2" id="KW-1185">Reference proteome</keyword>
<dbReference type="EMBL" id="CM045758">
    <property type="protein sequence ID" value="KAI8030585.1"/>
    <property type="molecule type" value="Genomic_DNA"/>
</dbReference>
<gene>
    <name evidence="1" type="ORF">LOK49_LG01G01321</name>
</gene>
<name>A0ACC0J0W3_9ERIC</name>
<accession>A0ACC0J0W3</accession>
<comment type="caution">
    <text evidence="1">The sequence shown here is derived from an EMBL/GenBank/DDBJ whole genome shotgun (WGS) entry which is preliminary data.</text>
</comment>
<evidence type="ECO:0000313" key="2">
    <source>
        <dbReference type="Proteomes" id="UP001060215"/>
    </source>
</evidence>
<evidence type="ECO:0000313" key="1">
    <source>
        <dbReference type="EMBL" id="KAI8030585.1"/>
    </source>
</evidence>
<protein>
    <submittedName>
        <fullName evidence="1">Uncharacterized protein</fullName>
    </submittedName>
</protein>